<evidence type="ECO:0000313" key="3">
    <source>
        <dbReference type="EMBL" id="CAG9607532.1"/>
    </source>
</evidence>
<dbReference type="Pfam" id="PF00578">
    <property type="entry name" value="AhpC-TSA"/>
    <property type="match status" value="1"/>
</dbReference>
<dbReference type="Proteomes" id="UP000789845">
    <property type="component" value="Unassembled WGS sequence"/>
</dbReference>
<dbReference type="AlphaFoldDB" id="A0A9C7L9L8"/>
<comment type="caution">
    <text evidence="3">The sequence shown here is derived from an EMBL/GenBank/DDBJ whole genome shotgun (WGS) entry which is preliminary data.</text>
</comment>
<feature type="domain" description="Alkyl hydroperoxide reductase subunit C/ Thiol specific antioxidant" evidence="2">
    <location>
        <begin position="4"/>
        <end position="46"/>
    </location>
</feature>
<evidence type="ECO:0000259" key="2">
    <source>
        <dbReference type="Pfam" id="PF00578"/>
    </source>
</evidence>
<proteinExistence type="predicted"/>
<dbReference type="SUPFAM" id="SSF52833">
    <property type="entry name" value="Thioredoxin-like"/>
    <property type="match status" value="1"/>
</dbReference>
<evidence type="ECO:0000256" key="1">
    <source>
        <dbReference type="ARBA" id="ARBA00023157"/>
    </source>
</evidence>
<dbReference type="GO" id="GO:0016209">
    <property type="term" value="F:antioxidant activity"/>
    <property type="evidence" value="ECO:0007669"/>
    <property type="project" value="InterPro"/>
</dbReference>
<dbReference type="Gene3D" id="3.40.30.10">
    <property type="entry name" value="Glutaredoxin"/>
    <property type="match status" value="1"/>
</dbReference>
<sequence>MGTLPYPLVSDWHRQTIKDYHVYNEKGGVAIRSVFIINKEGIITYINTSFKADKKEDYEAVFDELGKLTNQ</sequence>
<accession>A0A9C7L9L8</accession>
<protein>
    <recommendedName>
        <fullName evidence="2">Alkyl hydroperoxide reductase subunit C/ Thiol specific antioxidant domain-containing protein</fullName>
    </recommendedName>
</protein>
<keyword evidence="4" id="KW-1185">Reference proteome</keyword>
<evidence type="ECO:0000313" key="4">
    <source>
        <dbReference type="Proteomes" id="UP000789845"/>
    </source>
</evidence>
<organism evidence="3 4">
    <name type="scientific">Pseudoneobacillus rhizosphaerae</name>
    <dbReference type="NCBI Taxonomy" id="2880968"/>
    <lineage>
        <taxon>Bacteria</taxon>
        <taxon>Bacillati</taxon>
        <taxon>Bacillota</taxon>
        <taxon>Bacilli</taxon>
        <taxon>Bacillales</taxon>
        <taxon>Bacillaceae</taxon>
        <taxon>Pseudoneobacillus</taxon>
    </lineage>
</organism>
<gene>
    <name evidence="3" type="ORF">NEOCIP111885_01224</name>
</gene>
<reference evidence="3" key="1">
    <citation type="submission" date="2021-10" db="EMBL/GenBank/DDBJ databases">
        <authorList>
            <person name="Criscuolo A."/>
        </authorList>
    </citation>
    <scope>NUCLEOTIDE SEQUENCE</scope>
    <source>
        <strain evidence="3">CIP111885</strain>
    </source>
</reference>
<name>A0A9C7L9L8_9BACI</name>
<keyword evidence="1" id="KW-1015">Disulfide bond</keyword>
<dbReference type="EMBL" id="CAKJTG010000006">
    <property type="protein sequence ID" value="CAG9607532.1"/>
    <property type="molecule type" value="Genomic_DNA"/>
</dbReference>
<dbReference type="GO" id="GO:0016491">
    <property type="term" value="F:oxidoreductase activity"/>
    <property type="evidence" value="ECO:0007669"/>
    <property type="project" value="InterPro"/>
</dbReference>
<dbReference type="InterPro" id="IPR036249">
    <property type="entry name" value="Thioredoxin-like_sf"/>
</dbReference>
<dbReference type="InterPro" id="IPR000866">
    <property type="entry name" value="AhpC/TSA"/>
</dbReference>